<protein>
    <submittedName>
        <fullName evidence="3">LytR family transcriptional attenuator</fullName>
    </submittedName>
</protein>
<dbReference type="InterPro" id="IPR004474">
    <property type="entry name" value="LytR_CpsA_psr"/>
</dbReference>
<dbReference type="PANTHER" id="PTHR33392:SF6">
    <property type="entry name" value="POLYISOPRENYL-TEICHOIC ACID--PEPTIDOGLYCAN TEICHOIC ACID TRANSFERASE TAGU"/>
    <property type="match status" value="1"/>
</dbReference>
<feature type="domain" description="Cell envelope-related transcriptional attenuator" evidence="2">
    <location>
        <begin position="65"/>
        <end position="193"/>
    </location>
</feature>
<proteinExistence type="inferred from homology"/>
<gene>
    <name evidence="3" type="ORF">DFO65_10572</name>
</gene>
<dbReference type="PANTHER" id="PTHR33392">
    <property type="entry name" value="POLYISOPRENYL-TEICHOIC ACID--PEPTIDOGLYCAN TEICHOIC ACID TRANSFERASE TAGU"/>
    <property type="match status" value="1"/>
</dbReference>
<dbReference type="AlphaFoldDB" id="A0A366IHY9"/>
<organism evidence="3 4">
    <name type="scientific">Brevibacterium celere</name>
    <dbReference type="NCBI Taxonomy" id="225845"/>
    <lineage>
        <taxon>Bacteria</taxon>
        <taxon>Bacillati</taxon>
        <taxon>Actinomycetota</taxon>
        <taxon>Actinomycetes</taxon>
        <taxon>Micrococcales</taxon>
        <taxon>Brevibacteriaceae</taxon>
        <taxon>Brevibacterium</taxon>
    </lineage>
</organism>
<keyword evidence="4" id="KW-1185">Reference proteome</keyword>
<dbReference type="Pfam" id="PF03816">
    <property type="entry name" value="LytR_cpsA_psr"/>
    <property type="match status" value="1"/>
</dbReference>
<evidence type="ECO:0000256" key="1">
    <source>
        <dbReference type="ARBA" id="ARBA00006068"/>
    </source>
</evidence>
<dbReference type="InterPro" id="IPR050922">
    <property type="entry name" value="LytR/CpsA/Psr_CW_biosynth"/>
</dbReference>
<dbReference type="EMBL" id="QNSB01000005">
    <property type="protein sequence ID" value="RBP71473.1"/>
    <property type="molecule type" value="Genomic_DNA"/>
</dbReference>
<evidence type="ECO:0000313" key="4">
    <source>
        <dbReference type="Proteomes" id="UP000253509"/>
    </source>
</evidence>
<dbReference type="RefSeq" id="WP_181778676.1">
    <property type="nucleotide sequence ID" value="NZ_QNSB01000005.1"/>
</dbReference>
<comment type="caution">
    <text evidence="3">The sequence shown here is derived from an EMBL/GenBank/DDBJ whole genome shotgun (WGS) entry which is preliminary data.</text>
</comment>
<name>A0A366IHY9_9MICO</name>
<dbReference type="Proteomes" id="UP000253509">
    <property type="component" value="Unassembled WGS sequence"/>
</dbReference>
<evidence type="ECO:0000259" key="2">
    <source>
        <dbReference type="Pfam" id="PF03816"/>
    </source>
</evidence>
<evidence type="ECO:0000313" key="3">
    <source>
        <dbReference type="EMBL" id="RBP71473.1"/>
    </source>
</evidence>
<accession>A0A366IHY9</accession>
<dbReference type="Gene3D" id="3.40.630.190">
    <property type="entry name" value="LCP protein"/>
    <property type="match status" value="1"/>
</dbReference>
<reference evidence="3 4" key="1">
    <citation type="submission" date="2018-06" db="EMBL/GenBank/DDBJ databases">
        <title>Freshwater and sediment microbial communities from various areas in North America, analyzing microbe dynamics in response to fracking.</title>
        <authorList>
            <person name="Lamendella R."/>
        </authorList>
    </citation>
    <scope>NUCLEOTIDE SEQUENCE [LARGE SCALE GENOMIC DNA]</scope>
    <source>
        <strain evidence="3 4">3b_TX</strain>
    </source>
</reference>
<comment type="similarity">
    <text evidence="1">Belongs to the LytR/CpsA/Psr (LCP) family.</text>
</comment>
<sequence length="294" mass="30384">MPSVRTLFSSLGSLRDANRARAAFDDPGRKLTAVFPPEPIRPDSTGGLSLLLRVPTDSGGDVIALIHVPASGTGVIVLVINPATTVEAGASLGELIDESGWPVAVAVVEDILGMRVDHVMSLDIEALAGIVDRLGPLAVYSAVAFSTAAGEFVVGTNHLDGVRARAFVAADPIDDAGQTRTRGQRALLRSLIAALDLGRPAKDPQELVGLFSLLAAGSRTDAGLTTSVLAGLPGRLRGLSPVNILTVTLPTTSRRDESGHVIVDVDVEAVPVLREALAGDDPIGFVRGLASLGY</sequence>